<dbReference type="EMBL" id="AP019736">
    <property type="protein sequence ID" value="BBL07691.1"/>
    <property type="molecule type" value="Genomic_DNA"/>
</dbReference>
<evidence type="ECO:0000256" key="4">
    <source>
        <dbReference type="ARBA" id="ARBA00023263"/>
    </source>
</evidence>
<organism evidence="6 7">
    <name type="scientific">Alistipes dispar</name>
    <dbReference type="NCBI Taxonomy" id="2585119"/>
    <lineage>
        <taxon>Bacteria</taxon>
        <taxon>Pseudomonadati</taxon>
        <taxon>Bacteroidota</taxon>
        <taxon>Bacteroidia</taxon>
        <taxon>Bacteroidales</taxon>
        <taxon>Rikenellaceae</taxon>
        <taxon>Alistipes</taxon>
    </lineage>
</organism>
<dbReference type="InterPro" id="IPR029141">
    <property type="entry name" value="FimA_N"/>
</dbReference>
<protein>
    <recommendedName>
        <fullName evidence="5">Major fimbrial subunit protein N-terminal domain-containing protein</fullName>
    </recommendedName>
</protein>
<keyword evidence="3" id="KW-0732">Signal</keyword>
<keyword evidence="4" id="KW-0281">Fimbrium</keyword>
<gene>
    <name evidence="6" type="ORF">A5CPEGH6_23290</name>
</gene>
<dbReference type="RefSeq" id="WP_141430041.1">
    <property type="nucleotide sequence ID" value="NZ_DAIPNO010000010.1"/>
</dbReference>
<comment type="similarity">
    <text evidence="2">Belongs to the bacteroidetes fimbrillin superfamily. FimA/Mfa1 family.</text>
</comment>
<dbReference type="Proteomes" id="UP000319374">
    <property type="component" value="Chromosome"/>
</dbReference>
<evidence type="ECO:0000256" key="3">
    <source>
        <dbReference type="ARBA" id="ARBA00022729"/>
    </source>
</evidence>
<sequence length="334" mass="34924">MTACDGGETKQGPAAGPTASLTVTLKGQEPSVRAVAPAGDPEQEELAAAENSVHNVTVFVFNANGTLDKKHTFAPSVLSETITGLLAGPKKLVVLANVPSTVSFPDGIDYDWFADVRNVIGLDTQKTAADGLFMSGEGSVTLTANASETSTVAVSRLVAKVKLGTVSIVPEAGHDAAKFALTGVMVMKARGSAQMGVPSAAYTPDLFYGGMKGGKSEARDYLAETVTTEDHANRYFYVLPSDNADGNTTLITLAGTYAGEPTYFSFRINDGTVTGGGTNDGTFIRRNSVYTVNVTLRRLGGGSTDPEVTADPASLTVTVEPQEWATELVQNVEW</sequence>
<dbReference type="GO" id="GO:0009289">
    <property type="term" value="C:pilus"/>
    <property type="evidence" value="ECO:0007669"/>
    <property type="project" value="UniProtKB-SubCell"/>
</dbReference>
<feature type="domain" description="Major fimbrial subunit protein N-terminal" evidence="5">
    <location>
        <begin position="19"/>
        <end position="148"/>
    </location>
</feature>
<reference evidence="7" key="1">
    <citation type="submission" date="2019-06" db="EMBL/GenBank/DDBJ databases">
        <title>Alistipes onderdonkii subsp. vulgaris subsp. nov., Alistipes dispar sp. nov. and Alistipes communis sp. nov., isolated from human faeces, and creation of Alistipes onderdonkii subsp. onderdonkii subsp. nov.</title>
        <authorList>
            <person name="Sakamoto M."/>
            <person name="Ikeyama N."/>
            <person name="Ogata Y."/>
            <person name="Suda W."/>
            <person name="Iino T."/>
            <person name="Hattori M."/>
            <person name="Ohkuma M."/>
        </authorList>
    </citation>
    <scope>NUCLEOTIDE SEQUENCE [LARGE SCALE GENOMIC DNA]</scope>
    <source>
        <strain evidence="7">5CPEGH6</strain>
    </source>
</reference>
<dbReference type="Gene3D" id="2.60.40.2580">
    <property type="match status" value="1"/>
</dbReference>
<accession>A0A4Y1X336</accession>
<proteinExistence type="inferred from homology"/>
<evidence type="ECO:0000313" key="7">
    <source>
        <dbReference type="Proteomes" id="UP000319374"/>
    </source>
</evidence>
<keyword evidence="7" id="KW-1185">Reference proteome</keyword>
<evidence type="ECO:0000256" key="1">
    <source>
        <dbReference type="ARBA" id="ARBA00004561"/>
    </source>
</evidence>
<evidence type="ECO:0000256" key="2">
    <source>
        <dbReference type="ARBA" id="ARBA00006011"/>
    </source>
</evidence>
<comment type="subcellular location">
    <subcellularLocation>
        <location evidence="1">Fimbrium</location>
    </subcellularLocation>
</comment>
<evidence type="ECO:0000313" key="6">
    <source>
        <dbReference type="EMBL" id="BBL07691.1"/>
    </source>
</evidence>
<dbReference type="KEGG" id="ada:A5CPEGH6_23290"/>
<dbReference type="OrthoDB" id="1000913at2"/>
<dbReference type="Gene3D" id="2.60.40.3690">
    <property type="match status" value="1"/>
</dbReference>
<evidence type="ECO:0000259" key="5">
    <source>
        <dbReference type="Pfam" id="PF06321"/>
    </source>
</evidence>
<name>A0A4Y1X336_9BACT</name>
<dbReference type="Pfam" id="PF06321">
    <property type="entry name" value="P_gingi_FimA"/>
    <property type="match status" value="1"/>
</dbReference>
<dbReference type="AlphaFoldDB" id="A0A4Y1X336"/>